<proteinExistence type="predicted"/>
<dbReference type="Proteomes" id="UP001219605">
    <property type="component" value="Chromosome"/>
</dbReference>
<feature type="compositionally biased region" description="Basic and acidic residues" evidence="1">
    <location>
        <begin position="40"/>
        <end position="49"/>
    </location>
</feature>
<organism evidence="2 3">
    <name type="scientific">Micromonospora cathayae</name>
    <dbReference type="NCBI Taxonomy" id="3028804"/>
    <lineage>
        <taxon>Bacteria</taxon>
        <taxon>Bacillati</taxon>
        <taxon>Actinomycetota</taxon>
        <taxon>Actinomycetes</taxon>
        <taxon>Micromonosporales</taxon>
        <taxon>Micromonosporaceae</taxon>
        <taxon>Micromonospora</taxon>
    </lineage>
</organism>
<gene>
    <name evidence="2" type="ORF">PVK37_31275</name>
</gene>
<sequence length="49" mass="5236">MFGEVHPTQPVTDRPVLVVDDLVVDHVDRSTGGVSGLSQKRNEGHPVTG</sequence>
<keyword evidence="3" id="KW-1185">Reference proteome</keyword>
<dbReference type="EMBL" id="CP118615">
    <property type="protein sequence ID" value="WDZ84845.1"/>
    <property type="molecule type" value="Genomic_DNA"/>
</dbReference>
<evidence type="ECO:0000256" key="1">
    <source>
        <dbReference type="SAM" id="MobiDB-lite"/>
    </source>
</evidence>
<protein>
    <submittedName>
        <fullName evidence="2">Uncharacterized protein</fullName>
    </submittedName>
</protein>
<evidence type="ECO:0000313" key="2">
    <source>
        <dbReference type="EMBL" id="WDZ84845.1"/>
    </source>
</evidence>
<evidence type="ECO:0000313" key="3">
    <source>
        <dbReference type="Proteomes" id="UP001219605"/>
    </source>
</evidence>
<accession>A0ABY7ZP89</accession>
<name>A0ABY7ZP89_9ACTN</name>
<dbReference type="RefSeq" id="WP_275031476.1">
    <property type="nucleotide sequence ID" value="NZ_CP118615.1"/>
</dbReference>
<reference evidence="2 3" key="1">
    <citation type="submission" date="2023-02" db="EMBL/GenBank/DDBJ databases">
        <authorList>
            <person name="Mo P."/>
        </authorList>
    </citation>
    <scope>NUCLEOTIDE SEQUENCE [LARGE SCALE GENOMIC DNA]</scope>
    <source>
        <strain evidence="2 3">HUAS 3</strain>
    </source>
</reference>
<feature type="region of interest" description="Disordered" evidence="1">
    <location>
        <begin position="28"/>
        <end position="49"/>
    </location>
</feature>